<dbReference type="Gene3D" id="3.40.630.30">
    <property type="match status" value="1"/>
</dbReference>
<dbReference type="InterPro" id="IPR016181">
    <property type="entry name" value="Acyl_CoA_acyltransferase"/>
</dbReference>
<name>A0A2W4YZM8_9SPHN</name>
<comment type="caution">
    <text evidence="2">The sequence shown here is derived from an EMBL/GenBank/DDBJ whole genome shotgun (WGS) entry which is preliminary data.</text>
</comment>
<dbReference type="Proteomes" id="UP000248614">
    <property type="component" value="Unassembled WGS sequence"/>
</dbReference>
<protein>
    <submittedName>
        <fullName evidence="2">GNAT family N-acetyltransferase</fullName>
    </submittedName>
</protein>
<dbReference type="EMBL" id="QFNF01000040">
    <property type="protein sequence ID" value="PZO74657.1"/>
    <property type="molecule type" value="Genomic_DNA"/>
</dbReference>
<proteinExistence type="predicted"/>
<keyword evidence="2" id="KW-0808">Transferase</keyword>
<dbReference type="Pfam" id="PF13302">
    <property type="entry name" value="Acetyltransf_3"/>
    <property type="match status" value="1"/>
</dbReference>
<dbReference type="PANTHER" id="PTHR43792:SF1">
    <property type="entry name" value="N-ACETYLTRANSFERASE DOMAIN-CONTAINING PROTEIN"/>
    <property type="match status" value="1"/>
</dbReference>
<gene>
    <name evidence="2" type="ORF">DI632_13175</name>
</gene>
<dbReference type="InterPro" id="IPR000182">
    <property type="entry name" value="GNAT_dom"/>
</dbReference>
<evidence type="ECO:0000313" key="3">
    <source>
        <dbReference type="Proteomes" id="UP000248614"/>
    </source>
</evidence>
<dbReference type="AlphaFoldDB" id="A0A2W4YZM8"/>
<evidence type="ECO:0000259" key="1">
    <source>
        <dbReference type="PROSITE" id="PS51186"/>
    </source>
</evidence>
<sequence length="176" mass="19526">MIDTDRLILRPYEARDRGVILSHVADQDVMQFLNPLPADADVDAAIARQNGYQRDLGYCFWSVEDRVGGAFVGVCGLKPGAAGTPLEGSVEIGWRFGRDHWGRGFASEAAAASLAWGFANLPVDRIGAITVPANTRSWRLMERIGMVRDPDADFDHPIMPDDSPLKRHITYWKSRT</sequence>
<dbReference type="SUPFAM" id="SSF55729">
    <property type="entry name" value="Acyl-CoA N-acyltransferases (Nat)"/>
    <property type="match status" value="1"/>
</dbReference>
<dbReference type="GO" id="GO:0016747">
    <property type="term" value="F:acyltransferase activity, transferring groups other than amino-acyl groups"/>
    <property type="evidence" value="ECO:0007669"/>
    <property type="project" value="InterPro"/>
</dbReference>
<evidence type="ECO:0000313" key="2">
    <source>
        <dbReference type="EMBL" id="PZO74657.1"/>
    </source>
</evidence>
<dbReference type="PANTHER" id="PTHR43792">
    <property type="entry name" value="GNAT FAMILY, PUTATIVE (AFU_ORTHOLOGUE AFUA_3G00765)-RELATED-RELATED"/>
    <property type="match status" value="1"/>
</dbReference>
<dbReference type="InterPro" id="IPR051531">
    <property type="entry name" value="N-acetyltransferase"/>
</dbReference>
<feature type="domain" description="N-acetyltransferase" evidence="1">
    <location>
        <begin position="19"/>
        <end position="176"/>
    </location>
</feature>
<reference evidence="2 3" key="1">
    <citation type="submission" date="2017-08" db="EMBL/GenBank/DDBJ databases">
        <title>Infants hospitalized years apart are colonized by the same room-sourced microbial strains.</title>
        <authorList>
            <person name="Brooks B."/>
            <person name="Olm M.R."/>
            <person name="Firek B.A."/>
            <person name="Baker R."/>
            <person name="Thomas B.C."/>
            <person name="Morowitz M.J."/>
            <person name="Banfield J.F."/>
        </authorList>
    </citation>
    <scope>NUCLEOTIDE SEQUENCE [LARGE SCALE GENOMIC DNA]</scope>
    <source>
        <strain evidence="2">S2_018_000_R3_110</strain>
    </source>
</reference>
<dbReference type="PROSITE" id="PS51186">
    <property type="entry name" value="GNAT"/>
    <property type="match status" value="1"/>
</dbReference>
<organism evidence="2 3">
    <name type="scientific">Sphingomonas hengshuiensis</name>
    <dbReference type="NCBI Taxonomy" id="1609977"/>
    <lineage>
        <taxon>Bacteria</taxon>
        <taxon>Pseudomonadati</taxon>
        <taxon>Pseudomonadota</taxon>
        <taxon>Alphaproteobacteria</taxon>
        <taxon>Sphingomonadales</taxon>
        <taxon>Sphingomonadaceae</taxon>
        <taxon>Sphingomonas</taxon>
    </lineage>
</organism>
<accession>A0A2W4YZM8</accession>